<evidence type="ECO:0000313" key="4">
    <source>
        <dbReference type="EMBL" id="KZF21540.1"/>
    </source>
</evidence>
<dbReference type="InterPro" id="IPR057567">
    <property type="entry name" value="TPR_TTI1_C"/>
</dbReference>
<dbReference type="Gene3D" id="1.25.10.10">
    <property type="entry name" value="Leucine-rich Repeat Variant"/>
    <property type="match status" value="2"/>
</dbReference>
<dbReference type="STRING" id="1328760.A0A165FYN8"/>
<feature type="compositionally biased region" description="Low complexity" evidence="1">
    <location>
        <begin position="1167"/>
        <end position="1196"/>
    </location>
</feature>
<dbReference type="SUPFAM" id="SSF48371">
    <property type="entry name" value="ARM repeat"/>
    <property type="match status" value="1"/>
</dbReference>
<dbReference type="RefSeq" id="XP_018187095.1">
    <property type="nucleotide sequence ID" value="XM_018334355.1"/>
</dbReference>
<evidence type="ECO:0000313" key="5">
    <source>
        <dbReference type="Proteomes" id="UP000076632"/>
    </source>
</evidence>
<dbReference type="OrthoDB" id="6781668at2759"/>
<gene>
    <name evidence="4" type="ORF">L228DRAFT_261701</name>
</gene>
<name>A0A165FYN8_XYLHT</name>
<evidence type="ECO:0000259" key="2">
    <source>
        <dbReference type="Pfam" id="PF24173"/>
    </source>
</evidence>
<evidence type="ECO:0000256" key="1">
    <source>
        <dbReference type="SAM" id="MobiDB-lite"/>
    </source>
</evidence>
<dbReference type="Pfam" id="PF24181">
    <property type="entry name" value="TPR_TTI1_C"/>
    <property type="match status" value="1"/>
</dbReference>
<feature type="compositionally biased region" description="Polar residues" evidence="1">
    <location>
        <begin position="1062"/>
        <end position="1071"/>
    </location>
</feature>
<dbReference type="PANTHER" id="PTHR18460:SF3">
    <property type="entry name" value="TELO2-INTERACTING PROTEIN 1 HOMOLOG"/>
    <property type="match status" value="1"/>
</dbReference>
<feature type="compositionally biased region" description="Pro residues" evidence="1">
    <location>
        <begin position="1044"/>
        <end position="1054"/>
    </location>
</feature>
<dbReference type="Pfam" id="PF21547">
    <property type="entry name" value="TTI1"/>
    <property type="match status" value="1"/>
</dbReference>
<dbReference type="AlphaFoldDB" id="A0A165FYN8"/>
<sequence>MDARNITFQRLKPSCVALSQAALYFASGRNTAKDVTRALEELHLTLDRTIRDGCVFDGKLADYTFFPLSHVLRESQKLPKRALELALLCLTILIQHGWKSNMELGLAKQLLILLSFLAGGNPSVTKTDLPSEEMQRAAFDCLGSLFQALGKSASGKRLITDTEMVPALGHTVTVLLEGAEGGTSVDVQLSALNALDSLEMCISDREALANFFPGIVSSVTKVLNPTTQMRRHYKVLQNSLDILSRILLAVVGDVHNRTIIAQMNSPEAVHATGNQKSQLTASWLKATAAQVKMALSNVIRLRNHERAEVRDSLRNLCLTVIEQCRKSLSESASMMMETLVTLAGKQDETDASTTAVAVKHVASADASVKDMMRSSLHSWAITLPRIMSSNDDNAKRRVIGQISTTFRILSELGTESSIVDNTLASNLRDSISAAIHISPTVAASAADVSAPSVSLVSTESLQRNKIFQPVLMGQRGQRETLTELQSLVSQISTSESALTIAEDMLNHMYSSSGDELLSSFWLSLEILRNSASGGLALEDFIDFGPSSSVNSRTSLIEELYSYSLSCLTDTSVENEPDWRLQALAVESVALQAGQMKKEFRVELVDALYPLVHLIGSSNSALREHAIACLDMVAEACEYHDASDLLISNVDYLVNAIALKLNTFDISPQAPRVLLMMIKLSGPSLIPYLDDLVDSIFAALDCFHGYPKLVELLFNVLIAIVEEGSKSDILTIESGIELDQALGSVRKHWRPRSITEVATQLREAKAKRLQTGTSNLADDVDDTLPDKLPRRPWKDLSERPAVEEITSDDDDDDEDDLEKLLKQYPSEPEPPSSPSTLATADASSSKQEPSPQAAAAARRADKTISLLTSITRLTQHYLTQPGSTFRASLLHLISISSKALAKASAIAAANPPPSDADNADTQQDIFLPLINDIWPPLIKRLFDKEPFVTEAAAKAITQLCETAGDFLAGRIVDEWANIAKLCRRFAPDMPTSISISSSSSSSSSPSSSLSSSLSIPNSESSTFSPPLRSPSTNVHSSSITTPDPIVAPQPQPQPLQSPAQQATNNSKSINPMPTQPAQPTQPTQTSTILTIRPKPSPVSKRPQHSSAAAAAQRRAEKANNTRVWKALRSLLLRIVDRVHPAEEVCEEILDLLTPDLLLSLSVSFSGSGSGSGSVSVSATDPTQTQTRTTGQTRAPGQRAADYDDQDEKTVREQVRSVLERWNPDAVWLQLESYTNGKFSGVAVAVAEEKEKKQGPVLDAVTFRPLVF</sequence>
<dbReference type="EMBL" id="KV407460">
    <property type="protein sequence ID" value="KZF21540.1"/>
    <property type="molecule type" value="Genomic_DNA"/>
</dbReference>
<dbReference type="Pfam" id="PF24173">
    <property type="entry name" value="TPR_TTI1_N"/>
    <property type="match status" value="1"/>
</dbReference>
<dbReference type="InterPro" id="IPR049362">
    <property type="entry name" value="TTI1_rpt"/>
</dbReference>
<keyword evidence="5" id="KW-1185">Reference proteome</keyword>
<feature type="compositionally biased region" description="Basic and acidic residues" evidence="1">
    <location>
        <begin position="783"/>
        <end position="801"/>
    </location>
</feature>
<dbReference type="InterPro" id="IPR057566">
    <property type="entry name" value="TPR_TTI1_N"/>
</dbReference>
<feature type="domain" description="TTI1 C-terminal TPR" evidence="3">
    <location>
        <begin position="805"/>
        <end position="973"/>
    </location>
</feature>
<feature type="compositionally biased region" description="Acidic residues" evidence="1">
    <location>
        <begin position="804"/>
        <end position="816"/>
    </location>
</feature>
<dbReference type="GeneID" id="28899492"/>
<dbReference type="InParanoid" id="A0A165FYN8"/>
<evidence type="ECO:0000259" key="3">
    <source>
        <dbReference type="Pfam" id="PF24181"/>
    </source>
</evidence>
<dbReference type="OMA" id="PHPKKPW"/>
<feature type="compositionally biased region" description="Low complexity" evidence="1">
    <location>
        <begin position="991"/>
        <end position="1020"/>
    </location>
</feature>
<evidence type="ECO:0008006" key="6">
    <source>
        <dbReference type="Google" id="ProtNLM"/>
    </source>
</evidence>
<feature type="region of interest" description="Disordered" evidence="1">
    <location>
        <begin position="1167"/>
        <end position="1207"/>
    </location>
</feature>
<dbReference type="Proteomes" id="UP000076632">
    <property type="component" value="Unassembled WGS sequence"/>
</dbReference>
<feature type="region of interest" description="Disordered" evidence="1">
    <location>
        <begin position="991"/>
        <end position="1117"/>
    </location>
</feature>
<accession>A0A165FYN8</accession>
<organism evidence="4 5">
    <name type="scientific">Xylona heveae (strain CBS 132557 / TC161)</name>
    <dbReference type="NCBI Taxonomy" id="1328760"/>
    <lineage>
        <taxon>Eukaryota</taxon>
        <taxon>Fungi</taxon>
        <taxon>Dikarya</taxon>
        <taxon>Ascomycota</taxon>
        <taxon>Pezizomycotina</taxon>
        <taxon>Xylonomycetes</taxon>
        <taxon>Xylonales</taxon>
        <taxon>Xylonaceae</taxon>
        <taxon>Xylona</taxon>
    </lineage>
</organism>
<feature type="compositionally biased region" description="Low complexity" evidence="1">
    <location>
        <begin position="1074"/>
        <end position="1084"/>
    </location>
</feature>
<dbReference type="GO" id="GO:0005737">
    <property type="term" value="C:cytoplasm"/>
    <property type="evidence" value="ECO:0007669"/>
    <property type="project" value="TreeGrafter"/>
</dbReference>
<reference evidence="4 5" key="1">
    <citation type="journal article" date="2016" name="Fungal Biol.">
        <title>The genome of Xylona heveae provides a window into fungal endophytism.</title>
        <authorList>
            <person name="Gazis R."/>
            <person name="Kuo A."/>
            <person name="Riley R."/>
            <person name="LaButti K."/>
            <person name="Lipzen A."/>
            <person name="Lin J."/>
            <person name="Amirebrahimi M."/>
            <person name="Hesse C.N."/>
            <person name="Spatafora J.W."/>
            <person name="Henrissat B."/>
            <person name="Hainaut M."/>
            <person name="Grigoriev I.V."/>
            <person name="Hibbett D.S."/>
        </authorList>
    </citation>
    <scope>NUCLEOTIDE SEQUENCE [LARGE SCALE GENOMIC DNA]</scope>
    <source>
        <strain evidence="4 5">TC161</strain>
    </source>
</reference>
<dbReference type="InterPro" id="IPR016024">
    <property type="entry name" value="ARM-type_fold"/>
</dbReference>
<protein>
    <recommendedName>
        <fullName evidence="6">ARM repeat-containing protein</fullName>
    </recommendedName>
</protein>
<dbReference type="InterPro" id="IPR011989">
    <property type="entry name" value="ARM-like"/>
</dbReference>
<feature type="compositionally biased region" description="Polar residues" evidence="1">
    <location>
        <begin position="1028"/>
        <end position="1040"/>
    </location>
</feature>
<proteinExistence type="predicted"/>
<feature type="compositionally biased region" description="Low complexity" evidence="1">
    <location>
        <begin position="833"/>
        <end position="844"/>
    </location>
</feature>
<dbReference type="PANTHER" id="PTHR18460">
    <property type="entry name" value="TEL2 INTERACTING PROTEIN 1 TTI1 FAMILY MEMBER"/>
    <property type="match status" value="1"/>
</dbReference>
<feature type="domain" description="TTI1 N-terminal TPR" evidence="2">
    <location>
        <begin position="8"/>
        <end position="345"/>
    </location>
</feature>
<dbReference type="InterPro" id="IPR052587">
    <property type="entry name" value="TELO2-interacting_protein_1"/>
</dbReference>
<dbReference type="FunCoup" id="A0A165FYN8">
    <property type="interactions" value="609"/>
</dbReference>
<feature type="region of interest" description="Disordered" evidence="1">
    <location>
        <begin position="764"/>
        <end position="858"/>
    </location>
</feature>